<dbReference type="AlphaFoldDB" id="A0A2C9CAX0"/>
<dbReference type="KEGG" id="kst:KSMBR1_0315"/>
<evidence type="ECO:0000313" key="1">
    <source>
        <dbReference type="EMBL" id="SOH02831.1"/>
    </source>
</evidence>
<organism evidence="1 2">
    <name type="scientific">Kuenenia stuttgartiensis</name>
    <dbReference type="NCBI Taxonomy" id="174633"/>
    <lineage>
        <taxon>Bacteria</taxon>
        <taxon>Pseudomonadati</taxon>
        <taxon>Planctomycetota</taxon>
        <taxon>Candidatus Brocadiia</taxon>
        <taxon>Candidatus Brocadiales</taxon>
        <taxon>Candidatus Brocadiaceae</taxon>
        <taxon>Candidatus Kuenenia</taxon>
    </lineage>
</organism>
<accession>A0A2C9CAX0</accession>
<dbReference type="Proteomes" id="UP000221734">
    <property type="component" value="Chromosome Kuenenia_stuttgartiensis_MBR1"/>
</dbReference>
<name>A0A2C9CAX0_KUEST</name>
<proteinExistence type="predicted"/>
<gene>
    <name evidence="1" type="ORF">KSMBR1_0315</name>
</gene>
<sequence length="83" mass="9597">MNLRIYSRLPPLSVKNSAFKKTDNSSVYRRERCDRRGFKEIKTENYAGTHCICFLRVLCGELLQNRVHSRLFVSVHGVGAKQP</sequence>
<evidence type="ECO:0000313" key="2">
    <source>
        <dbReference type="Proteomes" id="UP000221734"/>
    </source>
</evidence>
<dbReference type="EMBL" id="LT934425">
    <property type="protein sequence ID" value="SOH02831.1"/>
    <property type="molecule type" value="Genomic_DNA"/>
</dbReference>
<reference evidence="1" key="1">
    <citation type="submission" date="2017-10" db="EMBL/GenBank/DDBJ databases">
        <authorList>
            <person name="Banno H."/>
            <person name="Chua N.-H."/>
        </authorList>
    </citation>
    <scope>NUCLEOTIDE SEQUENCE [LARGE SCALE GENOMIC DNA]</scope>
    <source>
        <strain evidence="1">Kuenenia_mbr1_ru-nijmegen</strain>
    </source>
</reference>
<keyword evidence="2" id="KW-1185">Reference proteome</keyword>
<protein>
    <submittedName>
        <fullName evidence="1">Uncharacterized protein</fullName>
    </submittedName>
</protein>